<dbReference type="PANTHER" id="PTHR16128">
    <property type="entry name" value="FAD/NAD(P)-BINDING OXIDOREDUCTASE FAMILY PROTEIN"/>
    <property type="match status" value="1"/>
</dbReference>
<dbReference type="Pfam" id="PF13450">
    <property type="entry name" value="NAD_binding_8"/>
    <property type="match status" value="1"/>
</dbReference>
<evidence type="ECO:0000313" key="3">
    <source>
        <dbReference type="Proteomes" id="UP001460888"/>
    </source>
</evidence>
<dbReference type="Gene3D" id="3.50.50.60">
    <property type="entry name" value="FAD/NAD(P)-binding domain"/>
    <property type="match status" value="1"/>
</dbReference>
<name>A0ABV2B0I5_9GAMM</name>
<dbReference type="InterPro" id="IPR002937">
    <property type="entry name" value="Amino_oxidase"/>
</dbReference>
<dbReference type="InterPro" id="IPR036188">
    <property type="entry name" value="FAD/NAD-bd_sf"/>
</dbReference>
<proteinExistence type="predicted"/>
<sequence length="337" mass="36206">MPNALIIGAGVAGASAAATLAAEDWNVTVVDKATRPGGRCATRRVAADPASAWFDYGAQYFTARAPDFRSEIERDLEAGALTRWQPSIHIARRFADGWQRTPSPDDRERLMGPDGLNGWVRHRLEKATVDVQCGRQVIAVTHEKNGWTLQFEGGHEPLIADALIVTLPAVQAAALLGHMTTDIPVLASADQALDPCQSLVVSAPPLDDCHSIFVKDGHLAWCADNSHKAGAADTQRDLWTLHAGPAFSSDHLEHAPEDITAALTEEFAALSGIEPSHIEPVRHHRWLYARPGPNPPPADTLCISRPGQRLALAGDWLAGGRVEGAWLSGRAAARSLL</sequence>
<dbReference type="SUPFAM" id="SSF51905">
    <property type="entry name" value="FAD/NAD(P)-binding domain"/>
    <property type="match status" value="1"/>
</dbReference>
<protein>
    <submittedName>
        <fullName evidence="2">FAD dependent oxidoreductase</fullName>
    </submittedName>
</protein>
<dbReference type="RefSeq" id="WP_353110878.1">
    <property type="nucleotide sequence ID" value="NZ_APND01000002.1"/>
</dbReference>
<comment type="caution">
    <text evidence="2">The sequence shown here is derived from an EMBL/GenBank/DDBJ whole genome shotgun (WGS) entry which is preliminary data.</text>
</comment>
<dbReference type="Proteomes" id="UP001460888">
    <property type="component" value="Unassembled WGS sequence"/>
</dbReference>
<keyword evidence="3" id="KW-1185">Reference proteome</keyword>
<dbReference type="EMBL" id="APND01000002">
    <property type="protein sequence ID" value="MES1929389.1"/>
    <property type="molecule type" value="Genomic_DNA"/>
</dbReference>
<reference evidence="2 3" key="1">
    <citation type="submission" date="2013-03" db="EMBL/GenBank/DDBJ databases">
        <title>Salinisphaera dokdonensis CL-ES53 Genome Sequencing.</title>
        <authorList>
            <person name="Li C."/>
            <person name="Lai Q."/>
            <person name="Shao Z."/>
        </authorList>
    </citation>
    <scope>NUCLEOTIDE SEQUENCE [LARGE SCALE GENOMIC DNA]</scope>
    <source>
        <strain evidence="2 3">CL-ES53</strain>
    </source>
</reference>
<evidence type="ECO:0000313" key="2">
    <source>
        <dbReference type="EMBL" id="MES1929389.1"/>
    </source>
</evidence>
<dbReference type="PANTHER" id="PTHR16128:SF5">
    <property type="entry name" value="FAD_NAD(P)-BINDING OXIDOREDUCTASE FAMILY PROTEIN"/>
    <property type="match status" value="1"/>
</dbReference>
<accession>A0ABV2B0I5</accession>
<dbReference type="Pfam" id="PF01593">
    <property type="entry name" value="Amino_oxidase"/>
    <property type="match status" value="1"/>
</dbReference>
<feature type="domain" description="Amine oxidase" evidence="1">
    <location>
        <begin position="251"/>
        <end position="336"/>
    </location>
</feature>
<organism evidence="2 3">
    <name type="scientific">Salinisphaera dokdonensis CL-ES53</name>
    <dbReference type="NCBI Taxonomy" id="1304272"/>
    <lineage>
        <taxon>Bacteria</taxon>
        <taxon>Pseudomonadati</taxon>
        <taxon>Pseudomonadota</taxon>
        <taxon>Gammaproteobacteria</taxon>
        <taxon>Salinisphaerales</taxon>
        <taxon>Salinisphaeraceae</taxon>
        <taxon>Salinisphaera</taxon>
    </lineage>
</organism>
<evidence type="ECO:0000259" key="1">
    <source>
        <dbReference type="Pfam" id="PF01593"/>
    </source>
</evidence>
<dbReference type="Gene3D" id="3.90.660.10">
    <property type="match status" value="1"/>
</dbReference>
<gene>
    <name evidence="2" type="ORF">SADO_09032</name>
</gene>